<protein>
    <recommendedName>
        <fullName evidence="4">BAR domain-containing protein</fullName>
    </recommendedName>
</protein>
<dbReference type="Proteomes" id="UP000232323">
    <property type="component" value="Unassembled WGS sequence"/>
</dbReference>
<dbReference type="AlphaFoldDB" id="A0A250XI77"/>
<evidence type="ECO:0000256" key="1">
    <source>
        <dbReference type="SAM" id="MobiDB-lite"/>
    </source>
</evidence>
<accession>A0A250XI77</accession>
<feature type="region of interest" description="Disordered" evidence="1">
    <location>
        <begin position="202"/>
        <end position="226"/>
    </location>
</feature>
<evidence type="ECO:0000313" key="3">
    <source>
        <dbReference type="Proteomes" id="UP000232323"/>
    </source>
</evidence>
<organism evidence="2 3">
    <name type="scientific">Chlamydomonas eustigma</name>
    <dbReference type="NCBI Taxonomy" id="1157962"/>
    <lineage>
        <taxon>Eukaryota</taxon>
        <taxon>Viridiplantae</taxon>
        <taxon>Chlorophyta</taxon>
        <taxon>core chlorophytes</taxon>
        <taxon>Chlorophyceae</taxon>
        <taxon>CS clade</taxon>
        <taxon>Chlamydomonadales</taxon>
        <taxon>Chlamydomonadaceae</taxon>
        <taxon>Chlamydomonas</taxon>
    </lineage>
</organism>
<comment type="caution">
    <text evidence="2">The sequence shown here is derived from an EMBL/GenBank/DDBJ whole genome shotgun (WGS) entry which is preliminary data.</text>
</comment>
<feature type="compositionally biased region" description="Polar residues" evidence="1">
    <location>
        <begin position="208"/>
        <end position="220"/>
    </location>
</feature>
<reference evidence="2 3" key="1">
    <citation type="submission" date="2017-08" db="EMBL/GenBank/DDBJ databases">
        <title>Acidophilic green algal genome provides insights into adaptation to an acidic environment.</title>
        <authorList>
            <person name="Hirooka S."/>
            <person name="Hirose Y."/>
            <person name="Kanesaki Y."/>
            <person name="Higuchi S."/>
            <person name="Fujiwara T."/>
            <person name="Onuma R."/>
            <person name="Era A."/>
            <person name="Ohbayashi R."/>
            <person name="Uzuka A."/>
            <person name="Nozaki H."/>
            <person name="Yoshikawa H."/>
            <person name="Miyagishima S.Y."/>
        </authorList>
    </citation>
    <scope>NUCLEOTIDE SEQUENCE [LARGE SCALE GENOMIC DNA]</scope>
    <source>
        <strain evidence="2 3">NIES-2499</strain>
    </source>
</reference>
<proteinExistence type="predicted"/>
<dbReference type="EMBL" id="BEGY01000086">
    <property type="protein sequence ID" value="GAX82784.1"/>
    <property type="molecule type" value="Genomic_DNA"/>
</dbReference>
<evidence type="ECO:0000313" key="2">
    <source>
        <dbReference type="EMBL" id="GAX82784.1"/>
    </source>
</evidence>
<dbReference type="OrthoDB" id="547035at2759"/>
<sequence>MQGFSLKFKQFIEQTKEKFHVGEPAFRPTPNVRNPTMLQEATDFAQAMVTFRDAVTKYAAEINNFLHAYPSLMQHNLPRMWVSLPEHPGQCEPVRPKLSERHPTLIGGDFNEAMLQESRIILRSRLDGIIKPIQQWLDSLEVVKIRMKKLEALQLLVDAKRRSMGTKYDDSLYRIHRYHGQNKGSSGSSVLEYERRRPATAAAASALKYSNQRPTTSASSGRDKQRGLDIQDFEEEPGQQATAGVEHSASPFVATAAPSSIMEGGLEQSIHLDRGLFLQDESQKAMHNSRKLQALTGSFEDQEELVFEHLRGLVLQAPWLKSHLAASFIAVKETVQASLVALGPCMQPLPNCTKERCLVTDFGELGVCDHLAAEIPDKVLKHKGEAESVFPPAALAQTEDAATPQYEPGPAGAWAAEKEATGTLFSDVKVSERRCQETYCTGHLPRTGGLTVMLGEQRHIGQQEEVQLMTK</sequence>
<evidence type="ECO:0008006" key="4">
    <source>
        <dbReference type="Google" id="ProtNLM"/>
    </source>
</evidence>
<gene>
    <name evidence="2" type="ORF">CEUSTIGMA_g10210.t1</name>
</gene>
<name>A0A250XI77_9CHLO</name>
<keyword evidence="3" id="KW-1185">Reference proteome</keyword>